<evidence type="ECO:0000256" key="6">
    <source>
        <dbReference type="ARBA" id="ARBA00022705"/>
    </source>
</evidence>
<dbReference type="Proteomes" id="UP000176853">
    <property type="component" value="Unassembled WGS sequence"/>
</dbReference>
<feature type="domain" description="DNA polymerase III beta sliding clamp C-terminal" evidence="10">
    <location>
        <begin position="155"/>
        <end position="279"/>
    </location>
</feature>
<comment type="similarity">
    <text evidence="2">Belongs to the beta sliding clamp family.</text>
</comment>
<dbReference type="PANTHER" id="PTHR30478">
    <property type="entry name" value="DNA POLYMERASE III SUBUNIT BETA"/>
    <property type="match status" value="1"/>
</dbReference>
<dbReference type="GO" id="GO:0003677">
    <property type="term" value="F:DNA binding"/>
    <property type="evidence" value="ECO:0007669"/>
    <property type="project" value="UniProtKB-KW"/>
</dbReference>
<dbReference type="GO" id="GO:0006271">
    <property type="term" value="P:DNA strand elongation involved in DNA replication"/>
    <property type="evidence" value="ECO:0007669"/>
    <property type="project" value="TreeGrafter"/>
</dbReference>
<dbReference type="NCBIfam" id="TIGR00663">
    <property type="entry name" value="dnan"/>
    <property type="match status" value="1"/>
</dbReference>
<dbReference type="SUPFAM" id="SSF55979">
    <property type="entry name" value="DNA clamp"/>
    <property type="match status" value="2"/>
</dbReference>
<evidence type="ECO:0000256" key="7">
    <source>
        <dbReference type="ARBA" id="ARBA00022932"/>
    </source>
</evidence>
<comment type="subcellular location">
    <subcellularLocation>
        <location evidence="1">Cytoplasm</location>
    </subcellularLocation>
</comment>
<feature type="domain" description="DNA polymerase III beta sliding clamp central" evidence="9">
    <location>
        <begin position="35"/>
        <end position="153"/>
    </location>
</feature>
<sequence>SMKVSNGGSSAEFNCMSAEDFPPIPIPKSGNKLFLNPREFNQAVLSTFFCASVGDSRPALTGVLLKKEGADFVVAATDGFRLSEFKPSLDELNADVADFSLLIPAKMLAEVSRMFSAREEAITLTFSDSENLAVFECAQTTVSLRLLDGEFPDYKRIIPTAHILTAHSKTEELVSAVKLTNVFAKESKEGNNLLKIEFKTKGECLVSSSSEQSGQSLTKIAMAIEGDNDVALSFNSKYLLDFFNNVKSEELAIFTNGEQSPCVFKPIEMANFLHLVMPVKLNS</sequence>
<name>A0A1F4V2U7_UNCKA</name>
<dbReference type="Pfam" id="PF02768">
    <property type="entry name" value="DNA_pol3_beta_3"/>
    <property type="match status" value="1"/>
</dbReference>
<dbReference type="InterPro" id="IPR001001">
    <property type="entry name" value="DNA_polIII_beta"/>
</dbReference>
<keyword evidence="7" id="KW-0239">DNA-directed DNA polymerase</keyword>
<dbReference type="Pfam" id="PF02767">
    <property type="entry name" value="DNA_pol3_beta_2"/>
    <property type="match status" value="1"/>
</dbReference>
<keyword evidence="5" id="KW-0548">Nucleotidyltransferase</keyword>
<evidence type="ECO:0000256" key="1">
    <source>
        <dbReference type="ARBA" id="ARBA00004496"/>
    </source>
</evidence>
<evidence type="ECO:0000256" key="5">
    <source>
        <dbReference type="ARBA" id="ARBA00022695"/>
    </source>
</evidence>
<comment type="caution">
    <text evidence="11">The sequence shown here is derived from an EMBL/GenBank/DDBJ whole genome shotgun (WGS) entry which is preliminary data.</text>
</comment>
<dbReference type="PANTHER" id="PTHR30478:SF0">
    <property type="entry name" value="BETA SLIDING CLAMP"/>
    <property type="match status" value="1"/>
</dbReference>
<evidence type="ECO:0000256" key="2">
    <source>
        <dbReference type="ARBA" id="ARBA00010752"/>
    </source>
</evidence>
<dbReference type="AlphaFoldDB" id="A0A1F4V2U7"/>
<keyword evidence="3" id="KW-0963">Cytoplasm</keyword>
<evidence type="ECO:0000256" key="3">
    <source>
        <dbReference type="ARBA" id="ARBA00022490"/>
    </source>
</evidence>
<dbReference type="InterPro" id="IPR022635">
    <property type="entry name" value="DNA_polIII_beta_C"/>
</dbReference>
<dbReference type="Gene3D" id="3.10.150.10">
    <property type="entry name" value="DNA Polymerase III, subunit A, domain 2"/>
    <property type="match status" value="1"/>
</dbReference>
<dbReference type="Gene3D" id="3.70.10.10">
    <property type="match status" value="1"/>
</dbReference>
<evidence type="ECO:0000313" key="11">
    <source>
        <dbReference type="EMBL" id="OGC51525.1"/>
    </source>
</evidence>
<dbReference type="GO" id="GO:0008408">
    <property type="term" value="F:3'-5' exonuclease activity"/>
    <property type="evidence" value="ECO:0007669"/>
    <property type="project" value="InterPro"/>
</dbReference>
<dbReference type="CDD" id="cd00140">
    <property type="entry name" value="beta_clamp"/>
    <property type="match status" value="1"/>
</dbReference>
<dbReference type="EMBL" id="MEVB01000041">
    <property type="protein sequence ID" value="OGC51525.1"/>
    <property type="molecule type" value="Genomic_DNA"/>
</dbReference>
<keyword evidence="6" id="KW-0235">DNA replication</keyword>
<evidence type="ECO:0000256" key="4">
    <source>
        <dbReference type="ARBA" id="ARBA00022679"/>
    </source>
</evidence>
<reference evidence="11 12" key="1">
    <citation type="journal article" date="2016" name="Nat. Commun.">
        <title>Thousands of microbial genomes shed light on interconnected biogeochemical processes in an aquifer system.</title>
        <authorList>
            <person name="Anantharaman K."/>
            <person name="Brown C.T."/>
            <person name="Hug L.A."/>
            <person name="Sharon I."/>
            <person name="Castelle C.J."/>
            <person name="Probst A.J."/>
            <person name="Thomas B.C."/>
            <person name="Singh A."/>
            <person name="Wilkins M.J."/>
            <person name="Karaoz U."/>
            <person name="Brodie E.L."/>
            <person name="Williams K.H."/>
            <person name="Hubbard S.S."/>
            <person name="Banfield J.F."/>
        </authorList>
    </citation>
    <scope>NUCLEOTIDE SEQUENCE [LARGE SCALE GENOMIC DNA]</scope>
</reference>
<dbReference type="GO" id="GO:0009360">
    <property type="term" value="C:DNA polymerase III complex"/>
    <property type="evidence" value="ECO:0007669"/>
    <property type="project" value="InterPro"/>
</dbReference>
<evidence type="ECO:0000256" key="8">
    <source>
        <dbReference type="ARBA" id="ARBA00023125"/>
    </source>
</evidence>
<protein>
    <submittedName>
        <fullName evidence="11">DNA polymerase III subunit beta</fullName>
    </submittedName>
</protein>
<dbReference type="GO" id="GO:0003887">
    <property type="term" value="F:DNA-directed DNA polymerase activity"/>
    <property type="evidence" value="ECO:0007669"/>
    <property type="project" value="UniProtKB-KW"/>
</dbReference>
<feature type="non-terminal residue" evidence="11">
    <location>
        <position position="1"/>
    </location>
</feature>
<keyword evidence="4" id="KW-0808">Transferase</keyword>
<dbReference type="InterPro" id="IPR046938">
    <property type="entry name" value="DNA_clamp_sf"/>
</dbReference>
<dbReference type="GO" id="GO:0005737">
    <property type="term" value="C:cytoplasm"/>
    <property type="evidence" value="ECO:0007669"/>
    <property type="project" value="UniProtKB-SubCell"/>
</dbReference>
<accession>A0A1F4V2U7</accession>
<gene>
    <name evidence="11" type="ORF">A2709_01525</name>
</gene>
<keyword evidence="8" id="KW-0238">DNA-binding</keyword>
<evidence type="ECO:0000259" key="10">
    <source>
        <dbReference type="Pfam" id="PF02768"/>
    </source>
</evidence>
<organism evidence="11 12">
    <name type="scientific">candidate division WWE3 bacterium RIFCSPHIGHO2_01_FULL_43_9</name>
    <dbReference type="NCBI Taxonomy" id="1802618"/>
    <lineage>
        <taxon>Bacteria</taxon>
        <taxon>Katanobacteria</taxon>
    </lineage>
</organism>
<dbReference type="InterPro" id="IPR022637">
    <property type="entry name" value="DNA_polIII_beta_cen"/>
</dbReference>
<proteinExistence type="inferred from homology"/>
<dbReference type="SMART" id="SM00480">
    <property type="entry name" value="POL3Bc"/>
    <property type="match status" value="1"/>
</dbReference>
<evidence type="ECO:0000313" key="12">
    <source>
        <dbReference type="Proteomes" id="UP000176853"/>
    </source>
</evidence>
<evidence type="ECO:0000259" key="9">
    <source>
        <dbReference type="Pfam" id="PF02767"/>
    </source>
</evidence>